<feature type="domain" description="Phosphoribosyltransferase" evidence="2">
    <location>
        <begin position="144"/>
        <end position="237"/>
    </location>
</feature>
<dbReference type="PANTHER" id="PTHR47505:SF1">
    <property type="entry name" value="DNA UTILIZATION PROTEIN YHGH"/>
    <property type="match status" value="1"/>
</dbReference>
<organism evidence="3">
    <name type="scientific">marine sediment metagenome</name>
    <dbReference type="NCBI Taxonomy" id="412755"/>
    <lineage>
        <taxon>unclassified sequences</taxon>
        <taxon>metagenomes</taxon>
        <taxon>ecological metagenomes</taxon>
    </lineage>
</organism>
<comment type="similarity">
    <text evidence="1">Belongs to the ComF/GntX family.</text>
</comment>
<dbReference type="EMBL" id="LAZR01000071">
    <property type="protein sequence ID" value="KKN95369.1"/>
    <property type="molecule type" value="Genomic_DNA"/>
</dbReference>
<evidence type="ECO:0000259" key="2">
    <source>
        <dbReference type="Pfam" id="PF00156"/>
    </source>
</evidence>
<evidence type="ECO:0000256" key="1">
    <source>
        <dbReference type="ARBA" id="ARBA00008007"/>
    </source>
</evidence>
<dbReference type="Pfam" id="PF00156">
    <property type="entry name" value="Pribosyltran"/>
    <property type="match status" value="1"/>
</dbReference>
<dbReference type="InterPro" id="IPR000836">
    <property type="entry name" value="PRTase_dom"/>
</dbReference>
<accession>A0A0F9UUI8</accession>
<proteinExistence type="inferred from homology"/>
<protein>
    <recommendedName>
        <fullName evidence="2">Phosphoribosyltransferase domain-containing protein</fullName>
    </recommendedName>
</protein>
<gene>
    <name evidence="3" type="ORF">LCGC14_0178960</name>
</gene>
<dbReference type="CDD" id="cd06223">
    <property type="entry name" value="PRTases_typeI"/>
    <property type="match status" value="1"/>
</dbReference>
<dbReference type="InterPro" id="IPR029057">
    <property type="entry name" value="PRTase-like"/>
</dbReference>
<comment type="caution">
    <text evidence="3">The sequence shown here is derived from an EMBL/GenBank/DDBJ whole genome shotgun (WGS) entry which is preliminary data.</text>
</comment>
<dbReference type="Gene3D" id="3.40.50.2020">
    <property type="match status" value="1"/>
</dbReference>
<evidence type="ECO:0000313" key="3">
    <source>
        <dbReference type="EMBL" id="KKN95369.1"/>
    </source>
</evidence>
<name>A0A0F9UUI8_9ZZZZ</name>
<reference evidence="3" key="1">
    <citation type="journal article" date="2015" name="Nature">
        <title>Complex archaea that bridge the gap between prokaryotes and eukaryotes.</title>
        <authorList>
            <person name="Spang A."/>
            <person name="Saw J.H."/>
            <person name="Jorgensen S.L."/>
            <person name="Zaremba-Niedzwiedzka K."/>
            <person name="Martijn J."/>
            <person name="Lind A.E."/>
            <person name="van Eijk R."/>
            <person name="Schleper C."/>
            <person name="Guy L."/>
            <person name="Ettema T.J."/>
        </authorList>
    </citation>
    <scope>NUCLEOTIDE SEQUENCE</scope>
</reference>
<dbReference type="AlphaFoldDB" id="A0A0F9UUI8"/>
<dbReference type="PANTHER" id="PTHR47505">
    <property type="entry name" value="DNA UTILIZATION PROTEIN YHGH"/>
    <property type="match status" value="1"/>
</dbReference>
<sequence length="239" mass="27045">MNLMPVYKWLKNNHSFHCLLCLSRGKHGSAGICEGCLADLPWYASRCRQCALPMPIADSRCGRCQRDSPAFAQVVTPFLYRFPVDSLVLAFKYHHQLTYGKLLGLMLLDAVRFHYQEHHQTLPDCLVPMPLHRSRQAKRGYNQALELARPLLKPLAIPLELNNLIRERATQAQQGLDAQARRQNLQGAFRCRFPERIRNRHVALVDDVMTTGTTADEASRTLLDAGAASVSIWCVARTP</sequence>
<dbReference type="SUPFAM" id="SSF53271">
    <property type="entry name" value="PRTase-like"/>
    <property type="match status" value="1"/>
</dbReference>
<dbReference type="InterPro" id="IPR051910">
    <property type="entry name" value="ComF/GntX_DNA_util-trans"/>
</dbReference>